<dbReference type="EMBL" id="WOFE01000009">
    <property type="protein sequence ID" value="MBM5572644.1"/>
    <property type="molecule type" value="Genomic_DNA"/>
</dbReference>
<proteinExistence type="predicted"/>
<reference evidence="1 2" key="1">
    <citation type="submission" date="2019-11" db="EMBL/GenBank/DDBJ databases">
        <title>Novel Deefgea species.</title>
        <authorList>
            <person name="Han J.-H."/>
        </authorList>
    </citation>
    <scope>NUCLEOTIDE SEQUENCE [LARGE SCALE GENOMIC DNA]</scope>
    <source>
        <strain evidence="1 2">LMG 24817</strain>
    </source>
</reference>
<accession>A0ABS2CEQ6</accession>
<name>A0ABS2CEQ6_9NEIS</name>
<organism evidence="1 2">
    <name type="scientific">Deefgea chitinilytica</name>
    <dbReference type="NCBI Taxonomy" id="570276"/>
    <lineage>
        <taxon>Bacteria</taxon>
        <taxon>Pseudomonadati</taxon>
        <taxon>Pseudomonadota</taxon>
        <taxon>Betaproteobacteria</taxon>
        <taxon>Neisseriales</taxon>
        <taxon>Chitinibacteraceae</taxon>
        <taxon>Deefgea</taxon>
    </lineage>
</organism>
<dbReference type="Proteomes" id="UP001195660">
    <property type="component" value="Unassembled WGS sequence"/>
</dbReference>
<protein>
    <submittedName>
        <fullName evidence="1">Uncharacterized protein</fullName>
    </submittedName>
</protein>
<keyword evidence="2" id="KW-1185">Reference proteome</keyword>
<comment type="caution">
    <text evidence="1">The sequence shown here is derived from an EMBL/GenBank/DDBJ whole genome shotgun (WGS) entry which is preliminary data.</text>
</comment>
<evidence type="ECO:0000313" key="1">
    <source>
        <dbReference type="EMBL" id="MBM5572644.1"/>
    </source>
</evidence>
<gene>
    <name evidence="1" type="ORF">GM173_13805</name>
</gene>
<sequence>MKTAKKISLILLAISLLLLGSAYHIRQDVLDTPLSYFGTHQSTKIKAKLLLTADELAHIQSFSADKNDNIDKYMRIMNGVKLREAIQEG</sequence>
<dbReference type="RefSeq" id="WP_203571972.1">
    <property type="nucleotide sequence ID" value="NZ_WOFE01000009.1"/>
</dbReference>
<evidence type="ECO:0000313" key="2">
    <source>
        <dbReference type="Proteomes" id="UP001195660"/>
    </source>
</evidence>